<evidence type="ECO:0000256" key="7">
    <source>
        <dbReference type="ARBA" id="ARBA00023008"/>
    </source>
</evidence>
<dbReference type="InterPro" id="IPR002355">
    <property type="entry name" value="Cu_oxidase_Cu_BS"/>
</dbReference>
<feature type="chain" id="PRO_5007281194" description="laccase" evidence="9">
    <location>
        <begin position="30"/>
        <end position="761"/>
    </location>
</feature>
<dbReference type="SUPFAM" id="SSF49503">
    <property type="entry name" value="Cupredoxins"/>
    <property type="match status" value="3"/>
</dbReference>
<evidence type="ECO:0000256" key="6">
    <source>
        <dbReference type="ARBA" id="ARBA00023002"/>
    </source>
</evidence>
<dbReference type="Pfam" id="PF07732">
    <property type="entry name" value="Cu-oxidase_3"/>
    <property type="match status" value="1"/>
</dbReference>
<evidence type="ECO:0000259" key="10">
    <source>
        <dbReference type="Pfam" id="PF00394"/>
    </source>
</evidence>
<evidence type="ECO:0000256" key="9">
    <source>
        <dbReference type="SAM" id="SignalP"/>
    </source>
</evidence>
<feature type="domain" description="Plastocyanin-like" evidence="11">
    <location>
        <begin position="564"/>
        <end position="720"/>
    </location>
</feature>
<dbReference type="PROSITE" id="PS00079">
    <property type="entry name" value="MULTICOPPER_OXIDASE1"/>
    <property type="match status" value="1"/>
</dbReference>
<keyword evidence="5" id="KW-0479">Metal-binding</keyword>
<comment type="catalytic activity">
    <reaction evidence="1">
        <text>4 hydroquinone + O2 = 4 benzosemiquinone + 2 H2O</text>
        <dbReference type="Rhea" id="RHEA:11276"/>
        <dbReference type="ChEBI" id="CHEBI:15377"/>
        <dbReference type="ChEBI" id="CHEBI:15379"/>
        <dbReference type="ChEBI" id="CHEBI:17594"/>
        <dbReference type="ChEBI" id="CHEBI:17977"/>
        <dbReference type="EC" id="1.10.3.2"/>
    </reaction>
</comment>
<evidence type="ECO:0000256" key="3">
    <source>
        <dbReference type="ARBA" id="ARBA00010609"/>
    </source>
</evidence>
<dbReference type="InterPro" id="IPR033138">
    <property type="entry name" value="Cu_oxidase_CS"/>
</dbReference>
<dbReference type="PANTHER" id="PTHR11709">
    <property type="entry name" value="MULTI-COPPER OXIDASE"/>
    <property type="match status" value="1"/>
</dbReference>
<dbReference type="EMBL" id="LK056656">
    <property type="protein sequence ID" value="CDU22462.1"/>
    <property type="molecule type" value="Genomic_DNA"/>
</dbReference>
<dbReference type="EC" id="1.10.3.2" evidence="4"/>
<dbReference type="PROSITE" id="PS00080">
    <property type="entry name" value="MULTICOPPER_OXIDASE2"/>
    <property type="match status" value="1"/>
</dbReference>
<dbReference type="InterPro" id="IPR011707">
    <property type="entry name" value="Cu-oxidase-like_N"/>
</dbReference>
<name>A0A127Z921_9BASI</name>
<evidence type="ECO:0000256" key="8">
    <source>
        <dbReference type="ARBA" id="ARBA00023180"/>
    </source>
</evidence>
<comment type="similarity">
    <text evidence="3">Belongs to the multicopper oxidase family.</text>
</comment>
<feature type="signal peptide" evidence="9">
    <location>
        <begin position="1"/>
        <end position="29"/>
    </location>
</feature>
<keyword evidence="8" id="KW-0325">Glycoprotein</keyword>
<sequence length="761" mass="84468">MKLTTLHHPLFTPLLPLLTTILSLSPALARPASTPLPPPHRVTVRHYTLNVTSTTLWQACDPFGPTTLINSTLPGPTLRARVGEILQIRVHNHLPATTTSDPNGGNLTMHFHGLSMRTQPVMDGTMMVSQWPLRPGRWFDYRIALGWEEKGTYLFHSHVGVQAMSAYGVLVVEDPEGGEVWDPTGMAEGEVEFEDVWGEEGLRVEGRSGGESPYKYDEDRVLAVGDWFSYSSTALVQKQLNADPFVWPGSASKLLLNGHSSPSPSLPTPACNQTKADKIGISCTTAPPHCSHDQDFPTIHLDYDKTYRLRLIGATSLMYVSLAFLTPPTTPYTSADPTSNTVSQPVGMEKLTLIEADGSYLDPLEVDHVEFTTGQRYSVLYKSRSRQEVEKDGVGGVYWMRVESRWRAGPSMWVKVVYPSSTSSASPPVKLFQGQKDVQLLPVETFGWVTSRLSPLSKPGGPAWWYSSPMPSDEEVTRTVVIDTQQVKFYPSGKGVKWDEDGTIFNEPDPPTAQPYLVRTFLGDIHFPTPAQFQSAMYNPTTYTYTGSPSTNPPVQDIIDTKNKAEMQAATRRKWKQGYSPTLNMYFAQDNEIIDIVLINKPSTLSSNVEIHPWHMHSHKSFTRTIQPGTFSFLRLDALYSHPAPTDGFARPIQRDTTVAYASPGAAYLNQTVPNPASEDGGWTVVRYKVDARNAGIFLLHCHIQFHLEMGMATVWTIAPDVLANRTGIYWPTAAAKNGQQTVEGLDMNYLQFDKSVSAVF</sequence>
<dbReference type="Pfam" id="PF07731">
    <property type="entry name" value="Cu-oxidase_2"/>
    <property type="match status" value="1"/>
</dbReference>
<comment type="cofactor">
    <cofactor evidence="2">
        <name>Cu cation</name>
        <dbReference type="ChEBI" id="CHEBI:23378"/>
    </cofactor>
</comment>
<evidence type="ECO:0000259" key="11">
    <source>
        <dbReference type="Pfam" id="PF07731"/>
    </source>
</evidence>
<evidence type="ECO:0000256" key="5">
    <source>
        <dbReference type="ARBA" id="ARBA00022723"/>
    </source>
</evidence>
<reference evidence="13" key="1">
    <citation type="submission" date="2014-06" db="EMBL/GenBank/DDBJ databases">
        <authorList>
            <person name="Ju J."/>
            <person name="Zhang J."/>
        </authorList>
    </citation>
    <scope>NUCLEOTIDE SEQUENCE</scope>
    <source>
        <strain evidence="13">SscI8</strain>
    </source>
</reference>
<evidence type="ECO:0000313" key="13">
    <source>
        <dbReference type="EMBL" id="CDU22462.1"/>
    </source>
</evidence>
<dbReference type="PANTHER" id="PTHR11709:SF394">
    <property type="entry name" value="FI03373P-RELATED"/>
    <property type="match status" value="1"/>
</dbReference>
<dbReference type="GO" id="GO:0005507">
    <property type="term" value="F:copper ion binding"/>
    <property type="evidence" value="ECO:0007669"/>
    <property type="project" value="InterPro"/>
</dbReference>
<dbReference type="OrthoDB" id="2121828at2759"/>
<keyword evidence="7" id="KW-0186">Copper</keyword>
<dbReference type="InterPro" id="IPR008972">
    <property type="entry name" value="Cupredoxin"/>
</dbReference>
<feature type="domain" description="Plastocyanin-like" evidence="10">
    <location>
        <begin position="350"/>
        <end position="402"/>
    </location>
</feature>
<accession>A0A127Z921</accession>
<organism evidence="13">
    <name type="scientific">Sporisorium scitamineum</name>
    <dbReference type="NCBI Taxonomy" id="49012"/>
    <lineage>
        <taxon>Eukaryota</taxon>
        <taxon>Fungi</taxon>
        <taxon>Dikarya</taxon>
        <taxon>Basidiomycota</taxon>
        <taxon>Ustilaginomycotina</taxon>
        <taxon>Ustilaginomycetes</taxon>
        <taxon>Ustilaginales</taxon>
        <taxon>Ustilaginaceae</taxon>
        <taxon>Sporisorium</taxon>
    </lineage>
</organism>
<gene>
    <name evidence="13" type="ORF">SPSC_01092</name>
</gene>
<dbReference type="InterPro" id="IPR045087">
    <property type="entry name" value="Cu-oxidase_fam"/>
</dbReference>
<dbReference type="Gene3D" id="2.60.40.420">
    <property type="entry name" value="Cupredoxins - blue copper proteins"/>
    <property type="match status" value="3"/>
</dbReference>
<proteinExistence type="inferred from homology"/>
<protein>
    <recommendedName>
        <fullName evidence="4">laccase</fullName>
        <ecNumber evidence="4">1.10.3.2</ecNumber>
    </recommendedName>
</protein>
<feature type="domain" description="Plastocyanin-like" evidence="12">
    <location>
        <begin position="52"/>
        <end position="176"/>
    </location>
</feature>
<dbReference type="InterPro" id="IPR011706">
    <property type="entry name" value="Cu-oxidase_C"/>
</dbReference>
<dbReference type="GO" id="GO:0052716">
    <property type="term" value="F:hydroquinone:oxygen oxidoreductase activity"/>
    <property type="evidence" value="ECO:0007669"/>
    <property type="project" value="UniProtKB-EC"/>
</dbReference>
<dbReference type="InterPro" id="IPR001117">
    <property type="entry name" value="Cu-oxidase_2nd"/>
</dbReference>
<dbReference type="AlphaFoldDB" id="A0A127Z921"/>
<evidence type="ECO:0000259" key="12">
    <source>
        <dbReference type="Pfam" id="PF07732"/>
    </source>
</evidence>
<feature type="domain" description="Plastocyanin-like" evidence="10">
    <location>
        <begin position="219"/>
        <end position="319"/>
    </location>
</feature>
<evidence type="ECO:0000256" key="2">
    <source>
        <dbReference type="ARBA" id="ARBA00001935"/>
    </source>
</evidence>
<dbReference type="Pfam" id="PF00394">
    <property type="entry name" value="Cu-oxidase"/>
    <property type="match status" value="2"/>
</dbReference>
<evidence type="ECO:0000256" key="1">
    <source>
        <dbReference type="ARBA" id="ARBA00000349"/>
    </source>
</evidence>
<keyword evidence="9" id="KW-0732">Signal</keyword>
<keyword evidence="6" id="KW-0560">Oxidoreductase</keyword>
<evidence type="ECO:0000256" key="4">
    <source>
        <dbReference type="ARBA" id="ARBA00012297"/>
    </source>
</evidence>